<dbReference type="RefSeq" id="WP_261733850.1">
    <property type="nucleotide sequence ID" value="NZ_JAODOQ010000001.1"/>
</dbReference>
<gene>
    <name evidence="1" type="ORF">N4T56_15425</name>
</gene>
<reference evidence="1" key="1">
    <citation type="submission" date="2022-09" db="EMBL/GenBank/DDBJ databases">
        <title>Shewanella sp. KJ10-1 sp.nov, isolated from marine algae.</title>
        <authorList>
            <person name="Butt M."/>
            <person name="Lee J.K."/>
            <person name="Kim J.M."/>
            <person name="Choi D.G."/>
        </authorList>
    </citation>
    <scope>NUCLEOTIDE SEQUENCE</scope>
    <source>
        <strain evidence="1">KJ10-1</strain>
    </source>
</reference>
<dbReference type="EMBL" id="JAODOQ010000001">
    <property type="protein sequence ID" value="MCT8987598.1"/>
    <property type="molecule type" value="Genomic_DNA"/>
</dbReference>
<name>A0ABT2P4M3_9GAMM</name>
<organism evidence="1 2">
    <name type="scientific">Shewanella phaeophyticola</name>
    <dbReference type="NCBI Taxonomy" id="2978345"/>
    <lineage>
        <taxon>Bacteria</taxon>
        <taxon>Pseudomonadati</taxon>
        <taxon>Pseudomonadota</taxon>
        <taxon>Gammaproteobacteria</taxon>
        <taxon>Alteromonadales</taxon>
        <taxon>Shewanellaceae</taxon>
        <taxon>Shewanella</taxon>
    </lineage>
</organism>
<evidence type="ECO:0000313" key="1">
    <source>
        <dbReference type="EMBL" id="MCT8987598.1"/>
    </source>
</evidence>
<protein>
    <submittedName>
        <fullName evidence="1">Uncharacterized protein</fullName>
    </submittedName>
</protein>
<dbReference type="Proteomes" id="UP001431192">
    <property type="component" value="Unassembled WGS sequence"/>
</dbReference>
<evidence type="ECO:0000313" key="2">
    <source>
        <dbReference type="Proteomes" id="UP001431192"/>
    </source>
</evidence>
<accession>A0ABT2P4M3</accession>
<comment type="caution">
    <text evidence="1">The sequence shown here is derived from an EMBL/GenBank/DDBJ whole genome shotgun (WGS) entry which is preliminary data.</text>
</comment>
<sequence>MLLGFDRQGVVNSIKITESMFGAQTMSEFNAVLASYNLPAIKSQLLERYPNAEDNFDNIMLTKGTVMLSINFDSYDDDAQLIDLTLQF</sequence>
<keyword evidence="2" id="KW-1185">Reference proteome</keyword>
<proteinExistence type="predicted"/>